<feature type="domain" description="4Fe-4S ferredoxin-type" evidence="5">
    <location>
        <begin position="4"/>
        <end position="33"/>
    </location>
</feature>
<evidence type="ECO:0000313" key="6">
    <source>
        <dbReference type="EMBL" id="KAA9022905.1"/>
    </source>
</evidence>
<dbReference type="PANTHER" id="PTHR43177">
    <property type="entry name" value="PROTEIN NRFC"/>
    <property type="match status" value="1"/>
</dbReference>
<dbReference type="SUPFAM" id="SSF54862">
    <property type="entry name" value="4Fe-4S ferredoxins"/>
    <property type="match status" value="1"/>
</dbReference>
<keyword evidence="1" id="KW-0004">4Fe-4S</keyword>
<evidence type="ECO:0000259" key="5">
    <source>
        <dbReference type="PROSITE" id="PS51379"/>
    </source>
</evidence>
<dbReference type="EMBL" id="VYKL01000021">
    <property type="protein sequence ID" value="KAA9022905.1"/>
    <property type="molecule type" value="Genomic_DNA"/>
</dbReference>
<reference evidence="6 7" key="1">
    <citation type="submission" date="2019-09" db="EMBL/GenBank/DDBJ databases">
        <title>Whole genome sequences of isolates from the Mars Exploration Rovers.</title>
        <authorList>
            <person name="Seuylemezian A."/>
            <person name="Vaishampayan P."/>
        </authorList>
    </citation>
    <scope>NUCLEOTIDE SEQUENCE [LARGE SCALE GENOMIC DNA]</scope>
    <source>
        <strain evidence="6 7">MER_TA_151</strain>
    </source>
</reference>
<dbReference type="GO" id="GO:0046872">
    <property type="term" value="F:metal ion binding"/>
    <property type="evidence" value="ECO:0007669"/>
    <property type="project" value="UniProtKB-KW"/>
</dbReference>
<keyword evidence="2" id="KW-0479">Metal-binding</keyword>
<dbReference type="NCBIfam" id="NF045797">
    <property type="entry name" value="DsrO"/>
    <property type="match status" value="1"/>
</dbReference>
<sequence>MMRYGMVIDLDKCMGCHTCSISCKMQNNVPDGMLWNRVVSVGDEGLDSVEGLFPNVKRKYIPIACQHCDNAPCQKACPVGATYYDENGAVQIDYGRCIGCRYCMAACPYNVRVFNWEEAERHPDFNYGDGVVPVRDVGVVEKCTFCKERTSEGLDPMCVECCPAEARVFGDLDDPTSEVSRLIRERNGEQLLKEKGTKPKVYYLGLNGEV</sequence>
<dbReference type="InterPro" id="IPR054822">
    <property type="entry name" value="DsrO-like"/>
</dbReference>
<dbReference type="AlphaFoldDB" id="A0A5J5HS75"/>
<protein>
    <submittedName>
        <fullName evidence="6">4Fe-4S dicluster domain-containing protein</fullName>
    </submittedName>
</protein>
<dbReference type="Gene3D" id="3.30.70.20">
    <property type="match status" value="2"/>
</dbReference>
<feature type="domain" description="4Fe-4S ferredoxin-type" evidence="5">
    <location>
        <begin position="88"/>
        <end position="117"/>
    </location>
</feature>
<keyword evidence="4" id="KW-0411">Iron-sulfur</keyword>
<dbReference type="InterPro" id="IPR017896">
    <property type="entry name" value="4Fe4S_Fe-S-bd"/>
</dbReference>
<keyword evidence="3" id="KW-0408">Iron</keyword>
<evidence type="ECO:0000313" key="7">
    <source>
        <dbReference type="Proteomes" id="UP000326671"/>
    </source>
</evidence>
<dbReference type="PROSITE" id="PS00198">
    <property type="entry name" value="4FE4S_FER_1"/>
    <property type="match status" value="1"/>
</dbReference>
<dbReference type="InterPro" id="IPR017900">
    <property type="entry name" value="4Fe4S_Fe_S_CS"/>
</dbReference>
<organism evidence="6 7">
    <name type="scientific">Niallia endozanthoxylica</name>
    <dbReference type="NCBI Taxonomy" id="2036016"/>
    <lineage>
        <taxon>Bacteria</taxon>
        <taxon>Bacillati</taxon>
        <taxon>Bacillota</taxon>
        <taxon>Bacilli</taxon>
        <taxon>Bacillales</taxon>
        <taxon>Bacillaceae</taxon>
        <taxon>Niallia</taxon>
    </lineage>
</organism>
<evidence type="ECO:0000256" key="1">
    <source>
        <dbReference type="ARBA" id="ARBA00022485"/>
    </source>
</evidence>
<evidence type="ECO:0000256" key="2">
    <source>
        <dbReference type="ARBA" id="ARBA00022723"/>
    </source>
</evidence>
<evidence type="ECO:0000256" key="4">
    <source>
        <dbReference type="ARBA" id="ARBA00023014"/>
    </source>
</evidence>
<gene>
    <name evidence="6" type="ORF">F4V44_14280</name>
</gene>
<proteinExistence type="predicted"/>
<dbReference type="GO" id="GO:0051539">
    <property type="term" value="F:4 iron, 4 sulfur cluster binding"/>
    <property type="evidence" value="ECO:0007669"/>
    <property type="project" value="UniProtKB-KW"/>
</dbReference>
<comment type="caution">
    <text evidence="6">The sequence shown here is derived from an EMBL/GenBank/DDBJ whole genome shotgun (WGS) entry which is preliminary data.</text>
</comment>
<dbReference type="PANTHER" id="PTHR43177:SF3">
    <property type="entry name" value="PROTEIN NRFC HOMOLOG"/>
    <property type="match status" value="1"/>
</dbReference>
<dbReference type="RefSeq" id="WP_150440697.1">
    <property type="nucleotide sequence ID" value="NZ_VYKL01000021.1"/>
</dbReference>
<dbReference type="CDD" id="cd10551">
    <property type="entry name" value="PsrB"/>
    <property type="match status" value="1"/>
</dbReference>
<accession>A0A5J5HS75</accession>
<dbReference type="PROSITE" id="PS51379">
    <property type="entry name" value="4FE4S_FER_2"/>
    <property type="match status" value="3"/>
</dbReference>
<name>A0A5J5HS75_9BACI</name>
<dbReference type="OrthoDB" id="9779457at2"/>
<keyword evidence="7" id="KW-1185">Reference proteome</keyword>
<evidence type="ECO:0000256" key="3">
    <source>
        <dbReference type="ARBA" id="ARBA00023004"/>
    </source>
</evidence>
<dbReference type="InterPro" id="IPR050954">
    <property type="entry name" value="ET_IronSulfur_Cluster-Binding"/>
</dbReference>
<feature type="domain" description="4Fe-4S ferredoxin-type" evidence="5">
    <location>
        <begin position="56"/>
        <end position="87"/>
    </location>
</feature>
<dbReference type="Pfam" id="PF13247">
    <property type="entry name" value="Fer4_11"/>
    <property type="match status" value="2"/>
</dbReference>
<dbReference type="Proteomes" id="UP000326671">
    <property type="component" value="Unassembled WGS sequence"/>
</dbReference>